<evidence type="ECO:0000256" key="1">
    <source>
        <dbReference type="ARBA" id="ARBA00009477"/>
    </source>
</evidence>
<sequence>MSNHDPDSSQAPRQAAARDAHAGQGQSGSPRDDKGHDSKGQDDDGKSDTPSPLKNPKVKWTLLLIGLLVVIGLVVWLIYYLTTGRYLQETNNAYLQADTVAVAPRVNGYVTAVYVRDNQAVTAGQPLLEIDPRTYRATLEQAQAAIAVRQADIAAAEAGLQAQRASLLQARTQVTAAAASLRFAQGEAKRFGPLAASGADTHEHYESIVHDRDRAQAQFDAAKAQVVAAESQVQGTSAKLDQARAGLVQAQADAAQAEVAVEDTRLTARIAGRIGDKTVQVGQFVAAGTRLMSVVPVDALYLSANFKETQVGLMRPGQPARIEVDALSGVELDGVVESIAPGTGSQFALLPPENATGNFTKVVQRVPVRIRLKAGAEARKVLVPGMSVTVTVDTRSAKDARERVEEEDAQGQDAVAPRGRTP</sequence>
<feature type="coiled-coil region" evidence="2">
    <location>
        <begin position="212"/>
        <end position="260"/>
    </location>
</feature>
<dbReference type="InterPro" id="IPR058625">
    <property type="entry name" value="MdtA-like_BSH"/>
</dbReference>
<reference evidence="9 10" key="1">
    <citation type="submission" date="2019-11" db="EMBL/GenBank/DDBJ databases">
        <title>First report of rice panicle blight caused by Xanthomonas sp. in Iran.</title>
        <authorList>
            <person name="Mirghasempour S.A."/>
            <person name="Huang S."/>
            <person name="Brady C.L."/>
            <person name="Studholme D.J."/>
        </authorList>
    </citation>
    <scope>NUCLEOTIDE SEQUENCE [LARGE SCALE GENOMIC DNA]</scope>
    <source>
        <strain evidence="7 10">ASD011</strain>
        <strain evidence="9">SAM114</strain>
    </source>
</reference>
<keyword evidence="4" id="KW-1133">Transmembrane helix</keyword>
<dbReference type="PANTHER" id="PTHR30386:SF24">
    <property type="entry name" value="MULTIDRUG RESISTANCE EFFLUX PUMP"/>
    <property type="match status" value="1"/>
</dbReference>
<reference evidence="8" key="2">
    <citation type="journal article" date="2020" name="Plant Dis.">
        <title>A Grain Rot of Rice in Iran Caused by a Xanthomonas Strain Closely Related to X. sacchari.</title>
        <authorList>
            <person name="Mirghasempour S.A."/>
            <person name="Huang S."/>
            <person name="Studholme D.J."/>
            <person name="Brady C.L."/>
        </authorList>
    </citation>
    <scope>NUCLEOTIDE SEQUENCE</scope>
    <source>
        <strain evidence="8">SAM114</strain>
    </source>
</reference>
<name>A0A6N7Q3V8_9XANT</name>
<evidence type="ECO:0000313" key="10">
    <source>
        <dbReference type="Proteomes" id="UP000439314"/>
    </source>
</evidence>
<comment type="similarity">
    <text evidence="1">Belongs to the membrane fusion protein (MFP) (TC 8.A.1) family.</text>
</comment>
<evidence type="ECO:0000256" key="4">
    <source>
        <dbReference type="SAM" id="Phobius"/>
    </source>
</evidence>
<dbReference type="SUPFAM" id="SSF111369">
    <property type="entry name" value="HlyD-like secretion proteins"/>
    <property type="match status" value="2"/>
</dbReference>
<dbReference type="InterPro" id="IPR058634">
    <property type="entry name" value="AaeA-lik-b-barrel"/>
</dbReference>
<protein>
    <submittedName>
        <fullName evidence="7">HlyD family efflux transporter periplasmic adaptor subunit</fullName>
    </submittedName>
</protein>
<feature type="domain" description="p-hydroxybenzoic acid efflux pump subunit AaeA-like beta-barrel" evidence="6">
    <location>
        <begin position="300"/>
        <end position="392"/>
    </location>
</feature>
<feature type="region of interest" description="Disordered" evidence="3">
    <location>
        <begin position="393"/>
        <end position="422"/>
    </location>
</feature>
<dbReference type="Proteomes" id="UP000437931">
    <property type="component" value="Unassembled WGS sequence"/>
</dbReference>
<feature type="domain" description="Multidrug resistance protein MdtA-like barrel-sandwich hybrid" evidence="5">
    <location>
        <begin position="99"/>
        <end position="295"/>
    </location>
</feature>
<dbReference type="EMBL" id="WJPN01000001">
    <property type="protein sequence ID" value="MRG98709.1"/>
    <property type="molecule type" value="Genomic_DNA"/>
</dbReference>
<dbReference type="PRINTS" id="PR01490">
    <property type="entry name" value="RTXTOXIND"/>
</dbReference>
<dbReference type="Pfam" id="PF25963">
    <property type="entry name" value="Beta-barrel_AAEA"/>
    <property type="match status" value="1"/>
</dbReference>
<evidence type="ECO:0000313" key="7">
    <source>
        <dbReference type="EMBL" id="MRG98709.1"/>
    </source>
</evidence>
<evidence type="ECO:0000313" key="8">
    <source>
        <dbReference type="EMBL" id="MRH73500.1"/>
    </source>
</evidence>
<feature type="transmembrane region" description="Helical" evidence="4">
    <location>
        <begin position="60"/>
        <end position="81"/>
    </location>
</feature>
<keyword evidence="4" id="KW-0812">Transmembrane</keyword>
<dbReference type="Gene3D" id="2.40.30.170">
    <property type="match status" value="1"/>
</dbReference>
<dbReference type="RefSeq" id="WP_153750269.1">
    <property type="nucleotide sequence ID" value="NZ_WJPM01000001.1"/>
</dbReference>
<accession>A0A6N7Q3V8</accession>
<feature type="compositionally biased region" description="Basic and acidic residues" evidence="3">
    <location>
        <begin position="30"/>
        <end position="47"/>
    </location>
</feature>
<dbReference type="GO" id="GO:0055085">
    <property type="term" value="P:transmembrane transport"/>
    <property type="evidence" value="ECO:0007669"/>
    <property type="project" value="InterPro"/>
</dbReference>
<comment type="caution">
    <text evidence="7">The sequence shown here is derived from an EMBL/GenBank/DDBJ whole genome shotgun (WGS) entry which is preliminary data.</text>
</comment>
<proteinExistence type="inferred from homology"/>
<dbReference type="PANTHER" id="PTHR30386">
    <property type="entry name" value="MEMBRANE FUSION SUBUNIT OF EMRAB-TOLC MULTIDRUG EFFLUX PUMP"/>
    <property type="match status" value="1"/>
</dbReference>
<evidence type="ECO:0000256" key="2">
    <source>
        <dbReference type="SAM" id="Coils"/>
    </source>
</evidence>
<evidence type="ECO:0000259" key="6">
    <source>
        <dbReference type="Pfam" id="PF25963"/>
    </source>
</evidence>
<dbReference type="AlphaFoldDB" id="A0A6N7Q3V8"/>
<evidence type="ECO:0000259" key="5">
    <source>
        <dbReference type="Pfam" id="PF25917"/>
    </source>
</evidence>
<dbReference type="EMBL" id="WJPM01000001">
    <property type="protein sequence ID" value="MRH73500.1"/>
    <property type="molecule type" value="Genomic_DNA"/>
</dbReference>
<feature type="region of interest" description="Disordered" evidence="3">
    <location>
        <begin position="1"/>
        <end position="53"/>
    </location>
</feature>
<dbReference type="InterPro" id="IPR050739">
    <property type="entry name" value="MFP"/>
</dbReference>
<keyword evidence="4" id="KW-0472">Membrane</keyword>
<feature type="compositionally biased region" description="Basic and acidic residues" evidence="3">
    <location>
        <begin position="395"/>
        <end position="404"/>
    </location>
</feature>
<dbReference type="Proteomes" id="UP000439314">
    <property type="component" value="Unassembled WGS sequence"/>
</dbReference>
<gene>
    <name evidence="7" type="ORF">GIY21_00200</name>
    <name evidence="8" type="ORF">GIY22_02570</name>
</gene>
<keyword evidence="2" id="KW-0175">Coiled coil</keyword>
<dbReference type="Pfam" id="PF25917">
    <property type="entry name" value="BSH_RND"/>
    <property type="match status" value="1"/>
</dbReference>
<evidence type="ECO:0000313" key="9">
    <source>
        <dbReference type="Proteomes" id="UP000437931"/>
    </source>
</evidence>
<dbReference type="Gene3D" id="1.10.287.470">
    <property type="entry name" value="Helix hairpin bin"/>
    <property type="match status" value="2"/>
</dbReference>
<keyword evidence="9" id="KW-1185">Reference proteome</keyword>
<evidence type="ECO:0000256" key="3">
    <source>
        <dbReference type="SAM" id="MobiDB-lite"/>
    </source>
</evidence>
<dbReference type="Gene3D" id="2.40.50.100">
    <property type="match status" value="1"/>
</dbReference>
<organism evidence="7 10">
    <name type="scientific">Xanthomonas sontii</name>
    <dbReference type="NCBI Taxonomy" id="2650745"/>
    <lineage>
        <taxon>Bacteria</taxon>
        <taxon>Pseudomonadati</taxon>
        <taxon>Pseudomonadota</taxon>
        <taxon>Gammaproteobacteria</taxon>
        <taxon>Lysobacterales</taxon>
        <taxon>Lysobacteraceae</taxon>
        <taxon>Xanthomonas</taxon>
    </lineage>
</organism>